<dbReference type="InterPro" id="IPR015002">
    <property type="entry name" value="T6SS_Tdi1_C"/>
</dbReference>
<evidence type="ECO:0000313" key="4">
    <source>
        <dbReference type="Proteomes" id="UP000044026"/>
    </source>
</evidence>
<dbReference type="EMBL" id="CDOE01000073">
    <property type="protein sequence ID" value="CEN39112.1"/>
    <property type="molecule type" value="Genomic_DNA"/>
</dbReference>
<evidence type="ECO:0000259" key="1">
    <source>
        <dbReference type="Pfam" id="PF08887"/>
    </source>
</evidence>
<dbReference type="Pfam" id="PF08887">
    <property type="entry name" value="GAD-like"/>
    <property type="match status" value="1"/>
</dbReference>
<feature type="domain" description="GAD-related" evidence="1">
    <location>
        <begin position="2"/>
        <end position="55"/>
    </location>
</feature>
<dbReference type="InterPro" id="IPR014983">
    <property type="entry name" value="GAD-rel"/>
</dbReference>
<proteinExistence type="predicted"/>
<accession>A0A0B7HMK0</accession>
<feature type="domain" description="T6SS immunity protein Tdi1 C-terminal" evidence="2">
    <location>
        <begin position="91"/>
        <end position="146"/>
    </location>
</feature>
<reference evidence="3 4" key="1">
    <citation type="submission" date="2015-01" db="EMBL/GenBank/DDBJ databases">
        <authorList>
            <person name="Xiang T."/>
            <person name="Song Y."/>
            <person name="Huang L."/>
            <person name="Wang B."/>
            <person name="Wu P."/>
        </authorList>
    </citation>
    <scope>NUCLEOTIDE SEQUENCE [LARGE SCALE GENOMIC DNA]</scope>
    <source>
        <strain evidence="3 4">Cc12</strain>
    </source>
</reference>
<name>A0A0B7HMK0_9FLAO</name>
<gene>
    <name evidence="3" type="ORF">CCAN12_750040</name>
</gene>
<dbReference type="Pfam" id="PF08906">
    <property type="entry name" value="T6SS_Tdi1_C"/>
    <property type="match status" value="1"/>
</dbReference>
<evidence type="ECO:0000259" key="2">
    <source>
        <dbReference type="Pfam" id="PF08906"/>
    </source>
</evidence>
<evidence type="ECO:0000313" key="3">
    <source>
        <dbReference type="EMBL" id="CEN39112.1"/>
    </source>
</evidence>
<dbReference type="AlphaFoldDB" id="A0A0B7HMK0"/>
<organism evidence="3 4">
    <name type="scientific">Capnocytophaga canimorsus</name>
    <dbReference type="NCBI Taxonomy" id="28188"/>
    <lineage>
        <taxon>Bacteria</taxon>
        <taxon>Pseudomonadati</taxon>
        <taxon>Bacteroidota</taxon>
        <taxon>Flavobacteriia</taxon>
        <taxon>Flavobacteriales</taxon>
        <taxon>Flavobacteriaceae</taxon>
        <taxon>Capnocytophaga</taxon>
    </lineage>
</organism>
<dbReference type="Proteomes" id="UP000044026">
    <property type="component" value="Unassembled WGS sequence"/>
</dbReference>
<protein>
    <submittedName>
        <fullName evidence="3">GAD-like protein</fullName>
    </submittedName>
</protein>
<sequence>MGFGIYENGYLQLVNPEEWDFVFEYIDKLYDPTIVWGMTAMGDLLFWEEDKPKNVNRVFLINNNKGTSEVITQITGFLNIFIGSDFFITSKDYFNDKPYLEMKDKLPKLEYGQCYGYVPALALGGSRSNKNLQVVNAKAYIHIIGQAVGKIYDLS</sequence>